<dbReference type="EMBL" id="CP087994">
    <property type="protein sequence ID" value="UYO62814.1"/>
    <property type="molecule type" value="Genomic_DNA"/>
</dbReference>
<gene>
    <name evidence="3" type="ORF">LNN31_18930</name>
</gene>
<dbReference type="Proteomes" id="UP001163550">
    <property type="component" value="Chromosome"/>
</dbReference>
<dbReference type="RefSeq" id="WP_263992841.1">
    <property type="nucleotide sequence ID" value="NZ_CP087994.1"/>
</dbReference>
<organism evidence="3 4">
    <name type="scientific">Acetobacterium wieringae</name>
    <dbReference type="NCBI Taxonomy" id="52694"/>
    <lineage>
        <taxon>Bacteria</taxon>
        <taxon>Bacillati</taxon>
        <taxon>Bacillota</taxon>
        <taxon>Clostridia</taxon>
        <taxon>Eubacteriales</taxon>
        <taxon>Eubacteriaceae</taxon>
        <taxon>Acetobacterium</taxon>
    </lineage>
</organism>
<name>A0ABY6HFY9_9FIRM</name>
<sequence length="68" mass="7928">MTIGERIKAEREQCGWSKVELAKRSGVSDRTIGYYEHGQREPQFEAIGKIMKAMGFQMQFVKMEEKNE</sequence>
<dbReference type="InterPro" id="IPR001387">
    <property type="entry name" value="Cro/C1-type_HTH"/>
</dbReference>
<dbReference type="InterPro" id="IPR050807">
    <property type="entry name" value="TransReg_Diox_bact_type"/>
</dbReference>
<keyword evidence="1" id="KW-0238">DNA-binding</keyword>
<dbReference type="SMART" id="SM00530">
    <property type="entry name" value="HTH_XRE"/>
    <property type="match status" value="1"/>
</dbReference>
<dbReference type="PANTHER" id="PTHR46797">
    <property type="entry name" value="HTH-TYPE TRANSCRIPTIONAL REGULATOR"/>
    <property type="match status" value="1"/>
</dbReference>
<protein>
    <submittedName>
        <fullName evidence="3">Helix-turn-helix domain-containing protein</fullName>
    </submittedName>
</protein>
<reference evidence="3" key="1">
    <citation type="submission" date="2021-11" db="EMBL/GenBank/DDBJ databases">
        <title>Isoprene-degrading acetogen.</title>
        <authorList>
            <person name="Yang Y."/>
            <person name="Jin H."/>
            <person name="Yan J."/>
        </authorList>
    </citation>
    <scope>NUCLEOTIDE SEQUENCE</scope>
    <source>
        <strain evidence="3">Berkeley</strain>
    </source>
</reference>
<feature type="domain" description="HTH cro/C1-type" evidence="2">
    <location>
        <begin position="7"/>
        <end position="61"/>
    </location>
</feature>
<proteinExistence type="predicted"/>
<dbReference type="InterPro" id="IPR010982">
    <property type="entry name" value="Lambda_DNA-bd_dom_sf"/>
</dbReference>
<evidence type="ECO:0000313" key="3">
    <source>
        <dbReference type="EMBL" id="UYO62814.1"/>
    </source>
</evidence>
<dbReference type="PANTHER" id="PTHR46797:SF1">
    <property type="entry name" value="METHYLPHOSPHONATE SYNTHASE"/>
    <property type="match status" value="1"/>
</dbReference>
<dbReference type="CDD" id="cd00093">
    <property type="entry name" value="HTH_XRE"/>
    <property type="match status" value="1"/>
</dbReference>
<accession>A0ABY6HFY9</accession>
<dbReference type="Gene3D" id="1.10.260.40">
    <property type="entry name" value="lambda repressor-like DNA-binding domains"/>
    <property type="match status" value="1"/>
</dbReference>
<keyword evidence="4" id="KW-1185">Reference proteome</keyword>
<evidence type="ECO:0000313" key="4">
    <source>
        <dbReference type="Proteomes" id="UP001163550"/>
    </source>
</evidence>
<dbReference type="PROSITE" id="PS50943">
    <property type="entry name" value="HTH_CROC1"/>
    <property type="match status" value="1"/>
</dbReference>
<dbReference type="SUPFAM" id="SSF47413">
    <property type="entry name" value="lambda repressor-like DNA-binding domains"/>
    <property type="match status" value="1"/>
</dbReference>
<evidence type="ECO:0000259" key="2">
    <source>
        <dbReference type="PROSITE" id="PS50943"/>
    </source>
</evidence>
<evidence type="ECO:0000256" key="1">
    <source>
        <dbReference type="ARBA" id="ARBA00023125"/>
    </source>
</evidence>
<dbReference type="Pfam" id="PF01381">
    <property type="entry name" value="HTH_3"/>
    <property type="match status" value="1"/>
</dbReference>